<dbReference type="PRINTS" id="PR00038">
    <property type="entry name" value="HTHLUXR"/>
</dbReference>
<dbReference type="RefSeq" id="WP_290360939.1">
    <property type="nucleotide sequence ID" value="NZ_JAUHHC010000005.1"/>
</dbReference>
<dbReference type="PROSITE" id="PS50043">
    <property type="entry name" value="HTH_LUXR_2"/>
    <property type="match status" value="1"/>
</dbReference>
<dbReference type="Proteomes" id="UP001228044">
    <property type="component" value="Unassembled WGS sequence"/>
</dbReference>
<gene>
    <name evidence="2" type="ORF">QWJ38_20325</name>
</gene>
<comment type="caution">
    <text evidence="2">The sequence shown here is derived from an EMBL/GenBank/DDBJ whole genome shotgun (WGS) entry which is preliminary data.</text>
</comment>
<dbReference type="InterPro" id="IPR016032">
    <property type="entry name" value="Sig_transdc_resp-reg_C-effctor"/>
</dbReference>
<dbReference type="InterPro" id="IPR000792">
    <property type="entry name" value="Tscrpt_reg_LuxR_C"/>
</dbReference>
<dbReference type="SMART" id="SM00421">
    <property type="entry name" value="HTH_LUXR"/>
    <property type="match status" value="1"/>
</dbReference>
<dbReference type="Gene3D" id="1.10.10.10">
    <property type="entry name" value="Winged helix-like DNA-binding domain superfamily/Winged helix DNA-binding domain"/>
    <property type="match status" value="1"/>
</dbReference>
<dbReference type="Pfam" id="PF00196">
    <property type="entry name" value="GerE"/>
    <property type="match status" value="1"/>
</dbReference>
<evidence type="ECO:0000259" key="1">
    <source>
        <dbReference type="PROSITE" id="PS50043"/>
    </source>
</evidence>
<keyword evidence="3" id="KW-1185">Reference proteome</keyword>
<dbReference type="SUPFAM" id="SSF46894">
    <property type="entry name" value="C-terminal effector domain of the bipartite response regulators"/>
    <property type="match status" value="1"/>
</dbReference>
<dbReference type="EMBL" id="JAUHHC010000005">
    <property type="protein sequence ID" value="MDN3922645.1"/>
    <property type="molecule type" value="Genomic_DNA"/>
</dbReference>
<reference evidence="2 3" key="1">
    <citation type="submission" date="2023-06" db="EMBL/GenBank/DDBJ databases">
        <title>Pelomonas sp. PFR6 16S ribosomal RNA gene Genome sequencing and assembly.</title>
        <authorList>
            <person name="Woo H."/>
        </authorList>
    </citation>
    <scope>NUCLEOTIDE SEQUENCE [LARGE SCALE GENOMIC DNA]</scope>
    <source>
        <strain evidence="2 3">PFR6</strain>
    </source>
</reference>
<evidence type="ECO:0000313" key="2">
    <source>
        <dbReference type="EMBL" id="MDN3922645.1"/>
    </source>
</evidence>
<organism evidence="2 3">
    <name type="scientific">Roseateles violae</name>
    <dbReference type="NCBI Taxonomy" id="3058042"/>
    <lineage>
        <taxon>Bacteria</taxon>
        <taxon>Pseudomonadati</taxon>
        <taxon>Pseudomonadota</taxon>
        <taxon>Betaproteobacteria</taxon>
        <taxon>Burkholderiales</taxon>
        <taxon>Sphaerotilaceae</taxon>
        <taxon>Roseateles</taxon>
    </lineage>
</organism>
<accession>A0ABT8DYI7</accession>
<protein>
    <submittedName>
        <fullName evidence="2">Helix-turn-helix transcriptional regulator</fullName>
    </submittedName>
</protein>
<evidence type="ECO:0000313" key="3">
    <source>
        <dbReference type="Proteomes" id="UP001228044"/>
    </source>
</evidence>
<feature type="domain" description="HTH luxR-type" evidence="1">
    <location>
        <begin position="151"/>
        <end position="216"/>
    </location>
</feature>
<proteinExistence type="predicted"/>
<name>A0ABT8DYI7_9BURK</name>
<sequence>MQFTSTTTFPQASQSAQLLFPALVAGSSRAEQVLNGLPQPLLVCQADRRLLFVNRGAERLFADTLARQAGQRLMAIGQLEAVKLEELLRLACADSATQAGLWFSPNLQTGWLHVCTLSPAIARAADWPGGCLLLTVQLDRPGLAQSARIDALCQQCRLTNTERYVLMLLADGQAVNAAAHQLGLQVSTLRTHVRNLLGKTQARSLMQLLRWLGSAGPIFG</sequence>
<dbReference type="InterPro" id="IPR036388">
    <property type="entry name" value="WH-like_DNA-bd_sf"/>
</dbReference>